<keyword evidence="10" id="KW-1185">Reference proteome</keyword>
<dbReference type="GO" id="GO:0030677">
    <property type="term" value="C:ribonuclease P complex"/>
    <property type="evidence" value="ECO:0007669"/>
    <property type="project" value="TreeGrafter"/>
</dbReference>
<comment type="function">
    <text evidence="1 7">RNaseP catalyzes the removal of the 5'-leader sequence from pre-tRNA to produce the mature 5'-terminus. It can also cleave other RNA substrates such as 4.5S RNA. The protein component plays an auxiliary but essential role in vivo by binding to the 5'-leader sequence and broadening the substrate specificity of the ribozyme.</text>
</comment>
<dbReference type="GO" id="GO:0004526">
    <property type="term" value="F:ribonuclease P activity"/>
    <property type="evidence" value="ECO:0007669"/>
    <property type="project" value="UniProtKB-UniRule"/>
</dbReference>
<evidence type="ECO:0000256" key="4">
    <source>
        <dbReference type="ARBA" id="ARBA00022759"/>
    </source>
</evidence>
<evidence type="ECO:0000256" key="5">
    <source>
        <dbReference type="ARBA" id="ARBA00022801"/>
    </source>
</evidence>
<dbReference type="AlphaFoldDB" id="F4L200"/>
<dbReference type="STRING" id="760192.Halhy_2765"/>
<dbReference type="NCBIfam" id="TIGR00188">
    <property type="entry name" value="rnpA"/>
    <property type="match status" value="1"/>
</dbReference>
<keyword evidence="3 7" id="KW-0540">Nuclease</keyword>
<gene>
    <name evidence="7" type="primary">rnpA</name>
    <name evidence="9" type="ordered locus">Halhy_2765</name>
</gene>
<dbReference type="PANTHER" id="PTHR33992">
    <property type="entry name" value="RIBONUCLEASE P PROTEIN COMPONENT"/>
    <property type="match status" value="1"/>
</dbReference>
<dbReference type="InterPro" id="IPR020568">
    <property type="entry name" value="Ribosomal_Su5_D2-typ_SF"/>
</dbReference>
<keyword evidence="2 7" id="KW-0819">tRNA processing</keyword>
<reference key="2">
    <citation type="submission" date="2011-04" db="EMBL/GenBank/DDBJ databases">
        <title>Complete sequence of chromosome of Haliscomenobacter hydrossis DSM 1100.</title>
        <authorList>
            <consortium name="US DOE Joint Genome Institute (JGI-PGF)"/>
            <person name="Lucas S."/>
            <person name="Han J."/>
            <person name="Lapidus A."/>
            <person name="Bruce D."/>
            <person name="Goodwin L."/>
            <person name="Pitluck S."/>
            <person name="Peters L."/>
            <person name="Kyrpides N."/>
            <person name="Mavromatis K."/>
            <person name="Ivanova N."/>
            <person name="Ovchinnikova G."/>
            <person name="Pagani I."/>
            <person name="Daligault H."/>
            <person name="Detter J.C."/>
            <person name="Han C."/>
            <person name="Land M."/>
            <person name="Hauser L."/>
            <person name="Markowitz V."/>
            <person name="Cheng J.-F."/>
            <person name="Hugenholtz P."/>
            <person name="Woyke T."/>
            <person name="Wu D."/>
            <person name="Verbarg S."/>
            <person name="Frueling A."/>
            <person name="Brambilla E."/>
            <person name="Klenk H.-P."/>
            <person name="Eisen J.A."/>
        </authorList>
    </citation>
    <scope>NUCLEOTIDE SEQUENCE</scope>
    <source>
        <strain>DSM 1100</strain>
    </source>
</reference>
<evidence type="ECO:0000256" key="3">
    <source>
        <dbReference type="ARBA" id="ARBA00022722"/>
    </source>
</evidence>
<proteinExistence type="inferred from homology"/>
<evidence type="ECO:0000256" key="8">
    <source>
        <dbReference type="NCBIfam" id="TIGR00188"/>
    </source>
</evidence>
<dbReference type="GO" id="GO:0000049">
    <property type="term" value="F:tRNA binding"/>
    <property type="evidence" value="ECO:0007669"/>
    <property type="project" value="UniProtKB-UniRule"/>
</dbReference>
<reference evidence="9 10" key="1">
    <citation type="journal article" date="2011" name="Stand. Genomic Sci.">
        <title>Complete genome sequence of Haliscomenobacter hydrossis type strain (O).</title>
        <authorList>
            <consortium name="US DOE Joint Genome Institute (JGI-PGF)"/>
            <person name="Daligault H."/>
            <person name="Lapidus A."/>
            <person name="Zeytun A."/>
            <person name="Nolan M."/>
            <person name="Lucas S."/>
            <person name="Del Rio T.G."/>
            <person name="Tice H."/>
            <person name="Cheng J.F."/>
            <person name="Tapia R."/>
            <person name="Han C."/>
            <person name="Goodwin L."/>
            <person name="Pitluck S."/>
            <person name="Liolios K."/>
            <person name="Pagani I."/>
            <person name="Ivanova N."/>
            <person name="Huntemann M."/>
            <person name="Mavromatis K."/>
            <person name="Mikhailova N."/>
            <person name="Pati A."/>
            <person name="Chen A."/>
            <person name="Palaniappan K."/>
            <person name="Land M."/>
            <person name="Hauser L."/>
            <person name="Brambilla E.M."/>
            <person name="Rohde M."/>
            <person name="Verbarg S."/>
            <person name="Goker M."/>
            <person name="Bristow J."/>
            <person name="Eisen J.A."/>
            <person name="Markowitz V."/>
            <person name="Hugenholtz P."/>
            <person name="Kyrpides N.C."/>
            <person name="Klenk H.P."/>
            <person name="Woyke T."/>
        </authorList>
    </citation>
    <scope>NUCLEOTIDE SEQUENCE [LARGE SCALE GENOMIC DNA]</scope>
    <source>
        <strain evidence="10">ATCC 27775 / DSM 1100 / LMG 10767 / O</strain>
    </source>
</reference>
<dbReference type="KEGG" id="hhy:Halhy_2765"/>
<name>F4L200_HALH1</name>
<dbReference type="SUPFAM" id="SSF54211">
    <property type="entry name" value="Ribosomal protein S5 domain 2-like"/>
    <property type="match status" value="1"/>
</dbReference>
<organism evidence="9 10">
    <name type="scientific">Haliscomenobacter hydrossis (strain ATCC 27775 / DSM 1100 / LMG 10767 / O)</name>
    <dbReference type="NCBI Taxonomy" id="760192"/>
    <lineage>
        <taxon>Bacteria</taxon>
        <taxon>Pseudomonadati</taxon>
        <taxon>Bacteroidota</taxon>
        <taxon>Saprospiria</taxon>
        <taxon>Saprospirales</taxon>
        <taxon>Haliscomenobacteraceae</taxon>
        <taxon>Haliscomenobacter</taxon>
    </lineage>
</organism>
<comment type="subunit">
    <text evidence="7">Consists of a catalytic RNA component (M1 or rnpB) and a protein subunit.</text>
</comment>
<evidence type="ECO:0000313" key="9">
    <source>
        <dbReference type="EMBL" id="AEE50633.1"/>
    </source>
</evidence>
<dbReference type="Proteomes" id="UP000008461">
    <property type="component" value="Chromosome"/>
</dbReference>
<evidence type="ECO:0000256" key="7">
    <source>
        <dbReference type="HAMAP-Rule" id="MF_00227"/>
    </source>
</evidence>
<dbReference type="Pfam" id="PF00825">
    <property type="entry name" value="Ribonuclease_P"/>
    <property type="match status" value="1"/>
</dbReference>
<dbReference type="HAMAP" id="MF_00227">
    <property type="entry name" value="RNase_P"/>
    <property type="match status" value="1"/>
</dbReference>
<evidence type="ECO:0000313" key="10">
    <source>
        <dbReference type="Proteomes" id="UP000008461"/>
    </source>
</evidence>
<dbReference type="GO" id="GO:0042781">
    <property type="term" value="F:3'-tRNA processing endoribonuclease activity"/>
    <property type="evidence" value="ECO:0007669"/>
    <property type="project" value="TreeGrafter"/>
</dbReference>
<dbReference type="eggNOG" id="COG0594">
    <property type="taxonomic scope" value="Bacteria"/>
</dbReference>
<dbReference type="HOGENOM" id="CLU_117179_1_0_10"/>
<keyword evidence="5 7" id="KW-0378">Hydrolase</keyword>
<evidence type="ECO:0000256" key="1">
    <source>
        <dbReference type="ARBA" id="ARBA00002663"/>
    </source>
</evidence>
<dbReference type="InterPro" id="IPR014721">
    <property type="entry name" value="Ribsml_uS5_D2-typ_fold_subgr"/>
</dbReference>
<sequence length="136" mass="16452">MRFRREERLKSWSAIGRMFKEGQSFGQYPLRFVWLPVEPENTSFPAQFTVSVPKKKFKKAVDRNRLRRQIREAYRLNKQLLYRNLDPSQKVYALMVIYVAKETVEYTEIETNMHRGLRRLGKILRDQQNQPTQKEE</sequence>
<dbReference type="GO" id="GO:0001682">
    <property type="term" value="P:tRNA 5'-leader removal"/>
    <property type="evidence" value="ECO:0007669"/>
    <property type="project" value="UniProtKB-UniRule"/>
</dbReference>
<comment type="catalytic activity">
    <reaction evidence="7">
        <text>Endonucleolytic cleavage of RNA, removing 5'-extranucleotides from tRNA precursor.</text>
        <dbReference type="EC" id="3.1.26.5"/>
    </reaction>
</comment>
<evidence type="ECO:0000256" key="2">
    <source>
        <dbReference type="ARBA" id="ARBA00022694"/>
    </source>
</evidence>
<protein>
    <recommendedName>
        <fullName evidence="7 8">Ribonuclease P protein component</fullName>
        <shortName evidence="7">RNase P protein</shortName>
        <shortName evidence="7">RNaseP protein</shortName>
        <ecNumber evidence="7 8">3.1.26.5</ecNumber>
    </recommendedName>
    <alternativeName>
        <fullName evidence="7">Protein C5</fullName>
    </alternativeName>
</protein>
<keyword evidence="4 7" id="KW-0255">Endonuclease</keyword>
<dbReference type="EC" id="3.1.26.5" evidence="7 8"/>
<dbReference type="EMBL" id="CP002691">
    <property type="protein sequence ID" value="AEE50633.1"/>
    <property type="molecule type" value="Genomic_DNA"/>
</dbReference>
<evidence type="ECO:0000256" key="6">
    <source>
        <dbReference type="ARBA" id="ARBA00022884"/>
    </source>
</evidence>
<dbReference type="InterPro" id="IPR020539">
    <property type="entry name" value="RNase_P_CS"/>
</dbReference>
<keyword evidence="6 7" id="KW-0694">RNA-binding</keyword>
<dbReference type="Gene3D" id="3.30.230.10">
    <property type="match status" value="1"/>
</dbReference>
<accession>F4L200</accession>
<comment type="similarity">
    <text evidence="7">Belongs to the RnpA family.</text>
</comment>
<dbReference type="InterPro" id="IPR000100">
    <property type="entry name" value="RNase_P"/>
</dbReference>
<dbReference type="PROSITE" id="PS00648">
    <property type="entry name" value="RIBONUCLEASE_P"/>
    <property type="match status" value="1"/>
</dbReference>
<dbReference type="PANTHER" id="PTHR33992:SF1">
    <property type="entry name" value="RIBONUCLEASE P PROTEIN COMPONENT"/>
    <property type="match status" value="1"/>
</dbReference>